<evidence type="ECO:0000259" key="14">
    <source>
        <dbReference type="SMART" id="SM00487"/>
    </source>
</evidence>
<dbReference type="SUPFAM" id="SSF52540">
    <property type="entry name" value="P-loop containing nucleoside triphosphate hydrolases"/>
    <property type="match status" value="1"/>
</dbReference>
<reference evidence="15" key="1">
    <citation type="journal article" date="2021" name="J Fungi (Basel)">
        <title>Virulence traits and population genomics of the black yeast Aureobasidium melanogenum.</title>
        <authorList>
            <person name="Cernosa A."/>
            <person name="Sun X."/>
            <person name="Gostincar C."/>
            <person name="Fang C."/>
            <person name="Gunde-Cimerman N."/>
            <person name="Song Z."/>
        </authorList>
    </citation>
    <scope>NUCLEOTIDE SEQUENCE</scope>
    <source>
        <strain evidence="15">EXF-9298</strain>
    </source>
</reference>
<dbReference type="GO" id="GO:0016787">
    <property type="term" value="F:hydrolase activity"/>
    <property type="evidence" value="ECO:0007669"/>
    <property type="project" value="UniProtKB-KW"/>
</dbReference>
<dbReference type="GO" id="GO:0003677">
    <property type="term" value="F:DNA binding"/>
    <property type="evidence" value="ECO:0007669"/>
    <property type="project" value="InterPro"/>
</dbReference>
<dbReference type="NCBIfam" id="TIGR00376">
    <property type="entry name" value="IGHMBP2 family helicase"/>
    <property type="match status" value="1"/>
</dbReference>
<comment type="similarity">
    <text evidence="3">Belongs to the DNA2/NAM7 helicase family.</text>
</comment>
<gene>
    <name evidence="15" type="ORF">KCU98_g13850</name>
</gene>
<dbReference type="PANTHER" id="PTHR43788">
    <property type="entry name" value="DNA2/NAM7 HELICASE FAMILY MEMBER"/>
    <property type="match status" value="1"/>
</dbReference>
<proteinExistence type="inferred from homology"/>
<dbReference type="InterPro" id="IPR041679">
    <property type="entry name" value="DNA2/NAM7-like_C"/>
</dbReference>
<protein>
    <recommendedName>
        <fullName evidence="4">DNA helicase</fullName>
        <ecNumber evidence="4">3.6.4.12</ecNumber>
    </recommendedName>
</protein>
<dbReference type="Pfam" id="PF13087">
    <property type="entry name" value="AAA_12"/>
    <property type="match status" value="1"/>
</dbReference>
<keyword evidence="5" id="KW-0963">Cytoplasm</keyword>
<evidence type="ECO:0000256" key="4">
    <source>
        <dbReference type="ARBA" id="ARBA00012551"/>
    </source>
</evidence>
<reference evidence="15" key="2">
    <citation type="submission" date="2021-08" db="EMBL/GenBank/DDBJ databases">
        <authorList>
            <person name="Gostincar C."/>
            <person name="Sun X."/>
            <person name="Song Z."/>
            <person name="Gunde-Cimerman N."/>
        </authorList>
    </citation>
    <scope>NUCLEOTIDE SEQUENCE</scope>
    <source>
        <strain evidence="15">EXF-9298</strain>
    </source>
</reference>
<keyword evidence="7" id="KW-0378">Hydrolase</keyword>
<dbReference type="InterPro" id="IPR048761">
    <property type="entry name" value="SMUBP-2_HCS1_1B"/>
</dbReference>
<keyword evidence="10" id="KW-0539">Nucleus</keyword>
<dbReference type="InterPro" id="IPR003593">
    <property type="entry name" value="AAA+_ATPase"/>
</dbReference>
<evidence type="ECO:0000259" key="13">
    <source>
        <dbReference type="SMART" id="SM00382"/>
    </source>
</evidence>
<keyword evidence="8 15" id="KW-0347">Helicase</keyword>
<dbReference type="GO" id="GO:0005524">
    <property type="term" value="F:ATP binding"/>
    <property type="evidence" value="ECO:0007669"/>
    <property type="project" value="UniProtKB-KW"/>
</dbReference>
<dbReference type="InterPro" id="IPR041677">
    <property type="entry name" value="DNA2/NAM7_AAA_11"/>
</dbReference>
<dbReference type="SMART" id="SM00382">
    <property type="entry name" value="AAA"/>
    <property type="match status" value="1"/>
</dbReference>
<dbReference type="EC" id="3.6.4.12" evidence="4"/>
<evidence type="ECO:0000256" key="10">
    <source>
        <dbReference type="ARBA" id="ARBA00023242"/>
    </source>
</evidence>
<feature type="domain" description="AAA+ ATPase" evidence="13">
    <location>
        <begin position="224"/>
        <end position="460"/>
    </location>
</feature>
<dbReference type="Proteomes" id="UP000729357">
    <property type="component" value="Unassembled WGS sequence"/>
</dbReference>
<comment type="subcellular location">
    <subcellularLocation>
        <location evidence="2">Cytoplasm</location>
    </subcellularLocation>
    <subcellularLocation>
        <location evidence="1">Nucleus</location>
    </subcellularLocation>
</comment>
<dbReference type="InterPro" id="IPR047187">
    <property type="entry name" value="SF1_C_Upf1"/>
</dbReference>
<dbReference type="Gene3D" id="3.40.50.300">
    <property type="entry name" value="P-loop containing nucleotide triphosphate hydrolases"/>
    <property type="match status" value="2"/>
</dbReference>
<evidence type="ECO:0000313" key="16">
    <source>
        <dbReference type="Proteomes" id="UP000729357"/>
    </source>
</evidence>
<dbReference type="EMBL" id="JAHFXS010002622">
    <property type="protein sequence ID" value="KAG9971486.1"/>
    <property type="molecule type" value="Genomic_DNA"/>
</dbReference>
<evidence type="ECO:0000256" key="8">
    <source>
        <dbReference type="ARBA" id="ARBA00022806"/>
    </source>
</evidence>
<dbReference type="FunFam" id="3.40.50.300:FF:000326">
    <property type="entry name" value="P-loop containing nucleoside triphosphate hydrolase"/>
    <property type="match status" value="1"/>
</dbReference>
<comment type="catalytic activity">
    <reaction evidence="11">
        <text>ATP + H2O = ADP + phosphate + H(+)</text>
        <dbReference type="Rhea" id="RHEA:13065"/>
        <dbReference type="ChEBI" id="CHEBI:15377"/>
        <dbReference type="ChEBI" id="CHEBI:15378"/>
        <dbReference type="ChEBI" id="CHEBI:30616"/>
        <dbReference type="ChEBI" id="CHEBI:43474"/>
        <dbReference type="ChEBI" id="CHEBI:456216"/>
        <dbReference type="EC" id="3.6.4.12"/>
    </reaction>
    <physiologicalReaction direction="left-to-right" evidence="11">
        <dbReference type="Rhea" id="RHEA:13066"/>
    </physiologicalReaction>
</comment>
<evidence type="ECO:0000256" key="9">
    <source>
        <dbReference type="ARBA" id="ARBA00022840"/>
    </source>
</evidence>
<evidence type="ECO:0000256" key="2">
    <source>
        <dbReference type="ARBA" id="ARBA00004496"/>
    </source>
</evidence>
<dbReference type="Pfam" id="PF21138">
    <property type="entry name" value="SMUBP-2_HCS1_1B"/>
    <property type="match status" value="1"/>
</dbReference>
<dbReference type="InterPro" id="IPR027417">
    <property type="entry name" value="P-loop_NTPase"/>
</dbReference>
<dbReference type="CDD" id="cd18808">
    <property type="entry name" value="SF1_C_Upf1"/>
    <property type="match status" value="1"/>
</dbReference>
<keyword evidence="16" id="KW-1185">Reference proteome</keyword>
<feature type="non-terminal residue" evidence="15">
    <location>
        <position position="687"/>
    </location>
</feature>
<keyword evidence="6" id="KW-0547">Nucleotide-binding</keyword>
<evidence type="ECO:0000256" key="7">
    <source>
        <dbReference type="ARBA" id="ARBA00022801"/>
    </source>
</evidence>
<evidence type="ECO:0000256" key="5">
    <source>
        <dbReference type="ARBA" id="ARBA00022490"/>
    </source>
</evidence>
<dbReference type="PANTHER" id="PTHR43788:SF8">
    <property type="entry name" value="DNA-BINDING PROTEIN SMUBP-2"/>
    <property type="match status" value="1"/>
</dbReference>
<dbReference type="Pfam" id="PF13086">
    <property type="entry name" value="AAA_11"/>
    <property type="match status" value="1"/>
</dbReference>
<feature type="region of interest" description="Disordered" evidence="12">
    <location>
        <begin position="520"/>
        <end position="544"/>
    </location>
</feature>
<dbReference type="GO" id="GO:0005737">
    <property type="term" value="C:cytoplasm"/>
    <property type="evidence" value="ECO:0007669"/>
    <property type="project" value="UniProtKB-SubCell"/>
</dbReference>
<dbReference type="GO" id="GO:0005694">
    <property type="term" value="C:chromosome"/>
    <property type="evidence" value="ECO:0007669"/>
    <property type="project" value="UniProtKB-ARBA"/>
</dbReference>
<keyword evidence="9" id="KW-0067">ATP-binding</keyword>
<dbReference type="InterPro" id="IPR050534">
    <property type="entry name" value="Coronavir_polyprotein_1ab"/>
</dbReference>
<feature type="region of interest" description="Disordered" evidence="12">
    <location>
        <begin position="423"/>
        <end position="444"/>
    </location>
</feature>
<evidence type="ECO:0000256" key="11">
    <source>
        <dbReference type="ARBA" id="ARBA00048432"/>
    </source>
</evidence>
<organism evidence="15 16">
    <name type="scientific">Aureobasidium melanogenum</name>
    <name type="common">Aureobasidium pullulans var. melanogenum</name>
    <dbReference type="NCBI Taxonomy" id="46634"/>
    <lineage>
        <taxon>Eukaryota</taxon>
        <taxon>Fungi</taxon>
        <taxon>Dikarya</taxon>
        <taxon>Ascomycota</taxon>
        <taxon>Pezizomycotina</taxon>
        <taxon>Dothideomycetes</taxon>
        <taxon>Dothideomycetidae</taxon>
        <taxon>Dothideales</taxon>
        <taxon>Saccotheciaceae</taxon>
        <taxon>Aureobasidium</taxon>
    </lineage>
</organism>
<name>A0A9P8JP23_AURME</name>
<evidence type="ECO:0000313" key="15">
    <source>
        <dbReference type="EMBL" id="KAG9971486.1"/>
    </source>
</evidence>
<comment type="caution">
    <text evidence="15">The sequence shown here is derived from an EMBL/GenBank/DDBJ whole genome shotgun (WGS) entry which is preliminary data.</text>
</comment>
<dbReference type="InterPro" id="IPR014001">
    <property type="entry name" value="Helicase_ATP-bd"/>
</dbReference>
<dbReference type="GO" id="GO:0005634">
    <property type="term" value="C:nucleus"/>
    <property type="evidence" value="ECO:0007669"/>
    <property type="project" value="UniProtKB-SubCell"/>
</dbReference>
<dbReference type="InterPro" id="IPR004483">
    <property type="entry name" value="SMUBP-2/Hcs1-like"/>
</dbReference>
<evidence type="ECO:0000256" key="6">
    <source>
        <dbReference type="ARBA" id="ARBA00022741"/>
    </source>
</evidence>
<dbReference type="Gene3D" id="2.40.30.270">
    <property type="match status" value="1"/>
</dbReference>
<dbReference type="CDD" id="cd18044">
    <property type="entry name" value="DEXXQc_SMUBP2"/>
    <property type="match status" value="1"/>
</dbReference>
<evidence type="ECO:0000256" key="1">
    <source>
        <dbReference type="ARBA" id="ARBA00004123"/>
    </source>
</evidence>
<dbReference type="SMART" id="SM00487">
    <property type="entry name" value="DEXDc"/>
    <property type="match status" value="1"/>
</dbReference>
<evidence type="ECO:0000256" key="3">
    <source>
        <dbReference type="ARBA" id="ARBA00007913"/>
    </source>
</evidence>
<feature type="domain" description="Helicase ATP-binding" evidence="14">
    <location>
        <begin position="206"/>
        <end position="478"/>
    </location>
</feature>
<sequence length="687" mass="75904">MAPIDIPSFADKQLKLLAAELNAELEETALLTATHAPSTLARAGLAVLNLSVSAQRTGLGGKSLIELSLDPAIAGTETQLPEHGLRVGDIVGVSEQPKGAEKKKERQDMEKKQIQGVVVKVLREIIVVALDKDEVDIPGGKLWLLVKSISVCWRRMLLADRWMNQTMTKLLKMPESEHSTLMRVLFGQSSAVSVQPRDVAEELEWLDPSLNDSQKEAIKFALASPEVALIHGPPGTGKTHTLIELIRQCLKKDLRLLVCGPSNISVDNIVERLSPHKVPMVRLGHPARLLPGVLNHSLDILTRTSDAAALVKDIRNEMDAKQASIRKTRNGRERKAIYGEIKELRKDYRQREASCVNSLVRESKVVLATLHGAGGFHLKSQEFDVVIVDEASQALEAQCWVPLLSSGASKLILAGDHLQLPPTIKSSNSKSSKQNPKTGQGDVNLETTLFDRMLDLYGNDIKRMLTIQYRMHEKINAFPSAALYESKLMAAESVKARLLKDLPYDVEETEDTTEPVVFWDTQGGEFHEKTDDDDEPKSKSSLLGESKSNELEAAIVKKHVQSLVDAGVKAEDIAVVTPYNGQLAVLSQLLKERFVGIELGSIDGFQGREKEAVVVSLVRSNAEHEVGFLAEKRRLNVAMTRPKRHLCVVGDSETVGRGSKFLKSWMEFLEENADLRYPDLDDVLRGE</sequence>
<dbReference type="GO" id="GO:0003723">
    <property type="term" value="F:RNA binding"/>
    <property type="evidence" value="ECO:0007669"/>
    <property type="project" value="InterPro"/>
</dbReference>
<accession>A0A9P8JP23</accession>
<dbReference type="AlphaFoldDB" id="A0A9P8JP23"/>
<dbReference type="GO" id="GO:0043139">
    <property type="term" value="F:5'-3' DNA helicase activity"/>
    <property type="evidence" value="ECO:0007669"/>
    <property type="project" value="TreeGrafter"/>
</dbReference>
<evidence type="ECO:0000256" key="12">
    <source>
        <dbReference type="SAM" id="MobiDB-lite"/>
    </source>
</evidence>